<name>A0AAD5P9I2_9FUNG</name>
<feature type="region of interest" description="Disordered" evidence="1">
    <location>
        <begin position="1"/>
        <end position="24"/>
    </location>
</feature>
<accession>A0AAD5P9I2</accession>
<organism evidence="2 3">
    <name type="scientific">Phascolomyces articulosus</name>
    <dbReference type="NCBI Taxonomy" id="60185"/>
    <lineage>
        <taxon>Eukaryota</taxon>
        <taxon>Fungi</taxon>
        <taxon>Fungi incertae sedis</taxon>
        <taxon>Mucoromycota</taxon>
        <taxon>Mucoromycotina</taxon>
        <taxon>Mucoromycetes</taxon>
        <taxon>Mucorales</taxon>
        <taxon>Lichtheimiaceae</taxon>
        <taxon>Phascolomyces</taxon>
    </lineage>
</organism>
<dbReference type="Proteomes" id="UP001209540">
    <property type="component" value="Unassembled WGS sequence"/>
</dbReference>
<evidence type="ECO:0000313" key="3">
    <source>
        <dbReference type="Proteomes" id="UP001209540"/>
    </source>
</evidence>
<reference evidence="2" key="1">
    <citation type="journal article" date="2022" name="IScience">
        <title>Evolution of zygomycete secretomes and the origins of terrestrial fungal ecologies.</title>
        <authorList>
            <person name="Chang Y."/>
            <person name="Wang Y."/>
            <person name="Mondo S."/>
            <person name="Ahrendt S."/>
            <person name="Andreopoulos W."/>
            <person name="Barry K."/>
            <person name="Beard J."/>
            <person name="Benny G.L."/>
            <person name="Blankenship S."/>
            <person name="Bonito G."/>
            <person name="Cuomo C."/>
            <person name="Desiro A."/>
            <person name="Gervers K.A."/>
            <person name="Hundley H."/>
            <person name="Kuo A."/>
            <person name="LaButti K."/>
            <person name="Lang B.F."/>
            <person name="Lipzen A."/>
            <person name="O'Donnell K."/>
            <person name="Pangilinan J."/>
            <person name="Reynolds N."/>
            <person name="Sandor L."/>
            <person name="Smith M.E."/>
            <person name="Tsang A."/>
            <person name="Grigoriev I.V."/>
            <person name="Stajich J.E."/>
            <person name="Spatafora J.W."/>
        </authorList>
    </citation>
    <scope>NUCLEOTIDE SEQUENCE</scope>
    <source>
        <strain evidence="2">RSA 2281</strain>
    </source>
</reference>
<protein>
    <submittedName>
        <fullName evidence="2">Uncharacterized protein</fullName>
    </submittedName>
</protein>
<sequence length="65" mass="7462">MATLRVKGDPEYTSLARSGKNPQDRRYPMRRIWASGNELCCPCLVVMRLLPWKQCKKYSTPSTAT</sequence>
<gene>
    <name evidence="2" type="ORF">BDA99DRAFT_564428</name>
</gene>
<evidence type="ECO:0000313" key="2">
    <source>
        <dbReference type="EMBL" id="KAI9249467.1"/>
    </source>
</evidence>
<dbReference type="AlphaFoldDB" id="A0AAD5P9I2"/>
<reference evidence="2" key="2">
    <citation type="submission" date="2023-02" db="EMBL/GenBank/DDBJ databases">
        <authorList>
            <consortium name="DOE Joint Genome Institute"/>
            <person name="Mondo S.J."/>
            <person name="Chang Y."/>
            <person name="Wang Y."/>
            <person name="Ahrendt S."/>
            <person name="Andreopoulos W."/>
            <person name="Barry K."/>
            <person name="Beard J."/>
            <person name="Benny G.L."/>
            <person name="Blankenship S."/>
            <person name="Bonito G."/>
            <person name="Cuomo C."/>
            <person name="Desiro A."/>
            <person name="Gervers K.A."/>
            <person name="Hundley H."/>
            <person name="Kuo A."/>
            <person name="LaButti K."/>
            <person name="Lang B.F."/>
            <person name="Lipzen A."/>
            <person name="O'Donnell K."/>
            <person name="Pangilinan J."/>
            <person name="Reynolds N."/>
            <person name="Sandor L."/>
            <person name="Smith M.W."/>
            <person name="Tsang A."/>
            <person name="Grigoriev I.V."/>
            <person name="Stajich J.E."/>
            <person name="Spatafora J.W."/>
        </authorList>
    </citation>
    <scope>NUCLEOTIDE SEQUENCE</scope>
    <source>
        <strain evidence="2">RSA 2281</strain>
    </source>
</reference>
<evidence type="ECO:0000256" key="1">
    <source>
        <dbReference type="SAM" id="MobiDB-lite"/>
    </source>
</evidence>
<dbReference type="EMBL" id="JAIXMP010000035">
    <property type="protein sequence ID" value="KAI9249467.1"/>
    <property type="molecule type" value="Genomic_DNA"/>
</dbReference>
<keyword evidence="3" id="KW-1185">Reference proteome</keyword>
<comment type="caution">
    <text evidence="2">The sequence shown here is derived from an EMBL/GenBank/DDBJ whole genome shotgun (WGS) entry which is preliminary data.</text>
</comment>
<feature type="compositionally biased region" description="Basic and acidic residues" evidence="1">
    <location>
        <begin position="1"/>
        <end position="10"/>
    </location>
</feature>
<proteinExistence type="predicted"/>